<organism evidence="3 4">
    <name type="scientific">Endozoicomonas elysicola</name>
    <dbReference type="NCBI Taxonomy" id="305900"/>
    <lineage>
        <taxon>Bacteria</taxon>
        <taxon>Pseudomonadati</taxon>
        <taxon>Pseudomonadota</taxon>
        <taxon>Gammaproteobacteria</taxon>
        <taxon>Oceanospirillales</taxon>
        <taxon>Endozoicomonadaceae</taxon>
        <taxon>Endozoicomonas</taxon>
    </lineage>
</organism>
<reference evidence="3 4" key="1">
    <citation type="submission" date="2014-06" db="EMBL/GenBank/DDBJ databases">
        <title>Whole Genome Sequences of Three Symbiotic Endozoicomonas Bacteria.</title>
        <authorList>
            <person name="Neave M.J."/>
            <person name="Apprill A."/>
            <person name="Voolstra C.R."/>
        </authorList>
    </citation>
    <scope>NUCLEOTIDE SEQUENCE [LARGE SCALE GENOMIC DNA]</scope>
    <source>
        <strain evidence="3 4">DSM 22380</strain>
    </source>
</reference>
<name>A0A081KER0_9GAMM</name>
<keyword evidence="4" id="KW-1185">Reference proteome</keyword>
<evidence type="ECO:0000313" key="3">
    <source>
        <dbReference type="EMBL" id="KEI72636.1"/>
    </source>
</evidence>
<sequence length="566" mass="63050">MNNNSETQPLPGHSNNKRRYFSNAHHLIAGAIIALTALPGMSMAETGQVQPDQPNIIVMMADDLGWADVGINGSTIETPNIDSLAAEGATMERFYVAPTCSPTRAALMTARDPMRLGIAYATVMPWSNNGVNPNETLMPQSFKANGYQTAMFGKWHLGMSQESYVPNQRGFDYFYGHLNTEVDYFPPYKNQGGADLQRNGVSVAEETEGYATYLLADDTSRWIRERDKTKPFFAYVPFLAPHTPLQAPAELIEKYKDLNDDTESSRTGTESMRKLARLTNSEARPIYAAMVDAMDQAIGRILNTLDEENIADNTIVMFFSDNGGPVYGGAGAYNYPLRGGKGNTFEGGIRVPSVARWPEQIPAGTKVDSIMTVMDVFPTMASAAGFTPETTYRLDGHDMLEAMTGKQKIARDDYVFFVSETPVRNHFSITAFNDQWKLVQKIDQSLTSIDVTNYLFDINADPYEHNNLAANNPKQVAKMAEAIREWRLLHPLNGTRSNVVPPPGWRAPRDWADYPIPMERLQAEEARGMPPEGVKRLLDRTYGDAGRLIYDCTPNPWLMGFCTRNN</sequence>
<dbReference type="EMBL" id="JOJP01000001">
    <property type="protein sequence ID" value="KEI72636.1"/>
    <property type="molecule type" value="Genomic_DNA"/>
</dbReference>
<evidence type="ECO:0000259" key="2">
    <source>
        <dbReference type="Pfam" id="PF00884"/>
    </source>
</evidence>
<dbReference type="PANTHER" id="PTHR42693:SF27">
    <property type="entry name" value="ARYLSULFATASE B [PRECURSOR]"/>
    <property type="match status" value="1"/>
</dbReference>
<dbReference type="InterPro" id="IPR017850">
    <property type="entry name" value="Alkaline_phosphatase_core_sf"/>
</dbReference>
<evidence type="ECO:0000256" key="1">
    <source>
        <dbReference type="ARBA" id="ARBA00008779"/>
    </source>
</evidence>
<dbReference type="GO" id="GO:0004065">
    <property type="term" value="F:arylsulfatase activity"/>
    <property type="evidence" value="ECO:0007669"/>
    <property type="project" value="TreeGrafter"/>
</dbReference>
<dbReference type="STRING" id="305900.GV64_19570"/>
<protein>
    <submittedName>
        <fullName evidence="3">Arylsulfatase</fullName>
    </submittedName>
</protein>
<comment type="caution">
    <text evidence="3">The sequence shown here is derived from an EMBL/GenBank/DDBJ whole genome shotgun (WGS) entry which is preliminary data.</text>
</comment>
<dbReference type="InterPro" id="IPR050738">
    <property type="entry name" value="Sulfatase"/>
</dbReference>
<dbReference type="Proteomes" id="UP000027997">
    <property type="component" value="Unassembled WGS sequence"/>
</dbReference>
<feature type="domain" description="Sulfatase N-terminal" evidence="2">
    <location>
        <begin position="54"/>
        <end position="385"/>
    </location>
</feature>
<accession>A0A081KER0</accession>
<dbReference type="Pfam" id="PF00884">
    <property type="entry name" value="Sulfatase"/>
    <property type="match status" value="1"/>
</dbReference>
<dbReference type="RefSeq" id="WP_020581287.1">
    <property type="nucleotide sequence ID" value="NZ_JOJP01000001.1"/>
</dbReference>
<dbReference type="AlphaFoldDB" id="A0A081KER0"/>
<dbReference type="InterPro" id="IPR000917">
    <property type="entry name" value="Sulfatase_N"/>
</dbReference>
<gene>
    <name evidence="3" type="ORF">GV64_19570</name>
</gene>
<dbReference type="Gene3D" id="3.30.1120.10">
    <property type="match status" value="1"/>
</dbReference>
<evidence type="ECO:0000313" key="4">
    <source>
        <dbReference type="Proteomes" id="UP000027997"/>
    </source>
</evidence>
<comment type="similarity">
    <text evidence="1">Belongs to the sulfatase family.</text>
</comment>
<proteinExistence type="inferred from homology"/>
<dbReference type="Gene3D" id="3.40.720.10">
    <property type="entry name" value="Alkaline Phosphatase, subunit A"/>
    <property type="match status" value="1"/>
</dbReference>
<dbReference type="SUPFAM" id="SSF53649">
    <property type="entry name" value="Alkaline phosphatase-like"/>
    <property type="match status" value="1"/>
</dbReference>
<dbReference type="eggNOG" id="COG3119">
    <property type="taxonomic scope" value="Bacteria"/>
</dbReference>
<dbReference type="PANTHER" id="PTHR42693">
    <property type="entry name" value="ARYLSULFATASE FAMILY MEMBER"/>
    <property type="match status" value="1"/>
</dbReference>